<dbReference type="Gene3D" id="3.50.50.60">
    <property type="entry name" value="FAD/NAD(P)-binding domain"/>
    <property type="match status" value="2"/>
</dbReference>
<dbReference type="InterPro" id="IPR020946">
    <property type="entry name" value="Flavin_mOase-like"/>
</dbReference>
<protein>
    <recommendedName>
        <fullName evidence="9">Sterigmatocystin biosynthesis monooxygenase stcW</fullName>
    </recommendedName>
</protein>
<dbReference type="AlphaFoldDB" id="A0A438N5F6"/>
<feature type="region of interest" description="Disordered" evidence="6">
    <location>
        <begin position="1"/>
        <end position="23"/>
    </location>
</feature>
<gene>
    <name evidence="7" type="ORF">B0A52_06060</name>
</gene>
<sequence>MVEFPDLKVNGQQHTSPPTESPEDVAARFGWVRQNARGYSIQERPYGTERPMRVIHIGAGISGICMAKFLPETLNDVSLVCYDRNEDIGGTWFENKYPGCACDIPSANYQFTWARNPRWSHFYSSAGEIWEYLRDVVEQYDLKRYMKLNHQVTGASWNDEAGVWEVSVKNLLTGRTFVDTAEVLINNAGVLNDWKMPDIPGLDSFQGTLCHTARYDTSLDLKGKRVAVIGMGSSGIQVTAEIAGEVDQLYTWIRSPTWITAGFAQNWAGPNGANIEYSEQEKRRFEENPLDYLQYCKQIESELNQRFKFILNGTPEAAQAKQFATDQMILVAGVQRPNVKTFVQGIQKITPRGFVNEDGIEHEVDVIICATGFDTSWIPRIPIIANGKNVRDVIAEKLVSYLSIAVPDVPNYWSGVGPYGPLGHGSFIPIIELVTRHILTIVKKMQKEDIKSLTPRLDISEFFAEHADLFLQRTAWSGACRSWFKQGRLDGKPAVFPGSRLVYMDLLKEPRFEDYTINYSHGNPFAFLGNGFSTKEFDGSDLSYYLGTEENPGGALPRGKNSKNVSKEILGVKEVNGYH</sequence>
<name>A0A438N5F6_EXOME</name>
<keyword evidence="4" id="KW-0274">FAD</keyword>
<dbReference type="GO" id="GO:0050661">
    <property type="term" value="F:NADP binding"/>
    <property type="evidence" value="ECO:0007669"/>
    <property type="project" value="InterPro"/>
</dbReference>
<reference evidence="7 8" key="1">
    <citation type="submission" date="2017-03" db="EMBL/GenBank/DDBJ databases">
        <title>Genomes of endolithic fungi from Antarctica.</title>
        <authorList>
            <person name="Coleine C."/>
            <person name="Masonjones S."/>
            <person name="Stajich J.E."/>
        </authorList>
    </citation>
    <scope>NUCLEOTIDE SEQUENCE [LARGE SCALE GENOMIC DNA]</scope>
    <source>
        <strain evidence="7 8">CCFEE 6314</strain>
    </source>
</reference>
<comment type="similarity">
    <text evidence="2">Belongs to the FAD-binding monooxygenase family.</text>
</comment>
<proteinExistence type="inferred from homology"/>
<evidence type="ECO:0000313" key="8">
    <source>
        <dbReference type="Proteomes" id="UP000288859"/>
    </source>
</evidence>
<evidence type="ECO:0008006" key="9">
    <source>
        <dbReference type="Google" id="ProtNLM"/>
    </source>
</evidence>
<dbReference type="GO" id="GO:0050660">
    <property type="term" value="F:flavin adenine dinucleotide binding"/>
    <property type="evidence" value="ECO:0007669"/>
    <property type="project" value="InterPro"/>
</dbReference>
<evidence type="ECO:0000256" key="5">
    <source>
        <dbReference type="ARBA" id="ARBA00023002"/>
    </source>
</evidence>
<dbReference type="EMBL" id="NAJM01000020">
    <property type="protein sequence ID" value="RVX70903.1"/>
    <property type="molecule type" value="Genomic_DNA"/>
</dbReference>
<dbReference type="SUPFAM" id="SSF51905">
    <property type="entry name" value="FAD/NAD(P)-binding domain"/>
    <property type="match status" value="2"/>
</dbReference>
<organism evidence="7 8">
    <name type="scientific">Exophiala mesophila</name>
    <name type="common">Black yeast-like fungus</name>
    <dbReference type="NCBI Taxonomy" id="212818"/>
    <lineage>
        <taxon>Eukaryota</taxon>
        <taxon>Fungi</taxon>
        <taxon>Dikarya</taxon>
        <taxon>Ascomycota</taxon>
        <taxon>Pezizomycotina</taxon>
        <taxon>Eurotiomycetes</taxon>
        <taxon>Chaetothyriomycetidae</taxon>
        <taxon>Chaetothyriales</taxon>
        <taxon>Herpotrichiellaceae</taxon>
        <taxon>Exophiala</taxon>
    </lineage>
</organism>
<evidence type="ECO:0000256" key="3">
    <source>
        <dbReference type="ARBA" id="ARBA00022630"/>
    </source>
</evidence>
<dbReference type="PANTHER" id="PTHR42877">
    <property type="entry name" value="L-ORNITHINE N(5)-MONOOXYGENASE-RELATED"/>
    <property type="match status" value="1"/>
</dbReference>
<dbReference type="OrthoDB" id="74360at2759"/>
<keyword evidence="3" id="KW-0285">Flavoprotein</keyword>
<evidence type="ECO:0000256" key="4">
    <source>
        <dbReference type="ARBA" id="ARBA00022827"/>
    </source>
</evidence>
<dbReference type="InterPro" id="IPR051209">
    <property type="entry name" value="FAD-bind_Monooxygenase_sf"/>
</dbReference>
<dbReference type="Pfam" id="PF00743">
    <property type="entry name" value="FMO-like"/>
    <property type="match status" value="1"/>
</dbReference>
<accession>A0A438N5F6</accession>
<dbReference type="Proteomes" id="UP000288859">
    <property type="component" value="Unassembled WGS sequence"/>
</dbReference>
<comment type="caution">
    <text evidence="7">The sequence shown here is derived from an EMBL/GenBank/DDBJ whole genome shotgun (WGS) entry which is preliminary data.</text>
</comment>
<comment type="cofactor">
    <cofactor evidence="1">
        <name>FAD</name>
        <dbReference type="ChEBI" id="CHEBI:57692"/>
    </cofactor>
</comment>
<dbReference type="PANTHER" id="PTHR42877:SF7">
    <property type="entry name" value="FLAVIN-BINDING MONOOXYGENASE-RELATED"/>
    <property type="match status" value="1"/>
</dbReference>
<evidence type="ECO:0000256" key="2">
    <source>
        <dbReference type="ARBA" id="ARBA00010139"/>
    </source>
</evidence>
<dbReference type="GO" id="GO:0004499">
    <property type="term" value="F:N,N-dimethylaniline monooxygenase activity"/>
    <property type="evidence" value="ECO:0007669"/>
    <property type="project" value="InterPro"/>
</dbReference>
<dbReference type="VEuPathDB" id="FungiDB:PV10_06398"/>
<keyword evidence="5" id="KW-0560">Oxidoreductase</keyword>
<evidence type="ECO:0000313" key="7">
    <source>
        <dbReference type="EMBL" id="RVX70903.1"/>
    </source>
</evidence>
<evidence type="ECO:0000256" key="1">
    <source>
        <dbReference type="ARBA" id="ARBA00001974"/>
    </source>
</evidence>
<dbReference type="InterPro" id="IPR036188">
    <property type="entry name" value="FAD/NAD-bd_sf"/>
</dbReference>
<evidence type="ECO:0000256" key="6">
    <source>
        <dbReference type="SAM" id="MobiDB-lite"/>
    </source>
</evidence>